<dbReference type="PROSITE" id="PS51420">
    <property type="entry name" value="RHO"/>
    <property type="match status" value="1"/>
</dbReference>
<dbReference type="AlphaFoldDB" id="A0A6B2LDY8"/>
<dbReference type="SUPFAM" id="SSF52540">
    <property type="entry name" value="P-loop containing nucleoside triphosphate hydrolases"/>
    <property type="match status" value="1"/>
</dbReference>
<organism evidence="3">
    <name type="scientific">Arcella intermedia</name>
    <dbReference type="NCBI Taxonomy" id="1963864"/>
    <lineage>
        <taxon>Eukaryota</taxon>
        <taxon>Amoebozoa</taxon>
        <taxon>Tubulinea</taxon>
        <taxon>Elardia</taxon>
        <taxon>Arcellinida</taxon>
        <taxon>Sphaerothecina</taxon>
        <taxon>Arcellidae</taxon>
        <taxon>Arcella</taxon>
    </lineage>
</organism>
<dbReference type="Pfam" id="PF00071">
    <property type="entry name" value="Ras"/>
    <property type="match status" value="1"/>
</dbReference>
<dbReference type="InterPro" id="IPR001806">
    <property type="entry name" value="Small_GTPase"/>
</dbReference>
<dbReference type="SMART" id="SM00174">
    <property type="entry name" value="RHO"/>
    <property type="match status" value="1"/>
</dbReference>
<protein>
    <recommendedName>
        <fullName evidence="4">BTB domain-containing protein</fullName>
    </recommendedName>
</protein>
<dbReference type="GO" id="GO:0007264">
    <property type="term" value="P:small GTPase-mediated signal transduction"/>
    <property type="evidence" value="ECO:0007669"/>
    <property type="project" value="InterPro"/>
</dbReference>
<keyword evidence="2" id="KW-0342">GTP-binding</keyword>
<evidence type="ECO:0000313" key="3">
    <source>
        <dbReference type="EMBL" id="NDV35185.1"/>
    </source>
</evidence>
<dbReference type="EMBL" id="GIBP01006216">
    <property type="protein sequence ID" value="NDV35185.1"/>
    <property type="molecule type" value="Transcribed_RNA"/>
</dbReference>
<dbReference type="GO" id="GO:0005525">
    <property type="term" value="F:GTP binding"/>
    <property type="evidence" value="ECO:0007669"/>
    <property type="project" value="UniProtKB-KW"/>
</dbReference>
<keyword evidence="1" id="KW-0547">Nucleotide-binding</keyword>
<dbReference type="CDD" id="cd00157">
    <property type="entry name" value="Rho"/>
    <property type="match status" value="1"/>
</dbReference>
<evidence type="ECO:0000256" key="1">
    <source>
        <dbReference type="ARBA" id="ARBA00022741"/>
    </source>
</evidence>
<dbReference type="Gene3D" id="3.40.50.300">
    <property type="entry name" value="P-loop containing nucleotide triphosphate hydrolases"/>
    <property type="match status" value="1"/>
</dbReference>
<dbReference type="InterPro" id="IPR027417">
    <property type="entry name" value="P-loop_NTPase"/>
</dbReference>
<dbReference type="PROSITE" id="PS51419">
    <property type="entry name" value="RAB"/>
    <property type="match status" value="1"/>
</dbReference>
<dbReference type="PANTHER" id="PTHR24072">
    <property type="entry name" value="RHO FAMILY GTPASE"/>
    <property type="match status" value="1"/>
</dbReference>
<name>A0A6B2LDY8_9EUKA</name>
<proteinExistence type="predicted"/>
<evidence type="ECO:0000256" key="2">
    <source>
        <dbReference type="ARBA" id="ARBA00023134"/>
    </source>
</evidence>
<dbReference type="NCBIfam" id="TIGR00231">
    <property type="entry name" value="small_GTP"/>
    <property type="match status" value="1"/>
</dbReference>
<dbReference type="GO" id="GO:0003924">
    <property type="term" value="F:GTPase activity"/>
    <property type="evidence" value="ECO:0007669"/>
    <property type="project" value="InterPro"/>
</dbReference>
<dbReference type="InterPro" id="IPR003578">
    <property type="entry name" value="Small_GTPase_Rho"/>
</dbReference>
<sequence length="244" mass="27717">MGLWDTGGREDYDRLRPISYPDTNVFFVGFSLVNPSSFENISSKWVPEIRHYMPHTPFVIGGFKLDLREDPETIKKLASKKQAPITTEMGEKLARDIGAMGYIELSALTQQNLKEAFDLCIAVSMTKYEHIPPAPPPKPEMPEFPKRLAESLWLKQLRDSISNGDSSDIQIVTKDQVHNLQKINLVSQSKLFRDYFIHGLHGELFEEKVDDQQLSLLVTKKDRTNVWVQSHQSLTAGAEKGVAF</sequence>
<reference evidence="3" key="1">
    <citation type="journal article" date="2020" name="J. Eukaryot. Microbiol.">
        <title>De novo Sequencing, Assembly and Annotation of the Transcriptome for the Free-Living Testate Amoeba Arcella intermedia.</title>
        <authorList>
            <person name="Ribeiro G.M."/>
            <person name="Porfirio-Sousa A.L."/>
            <person name="Maurer-Alcala X.X."/>
            <person name="Katz L.A."/>
            <person name="Lahr D.J.G."/>
        </authorList>
    </citation>
    <scope>NUCLEOTIDE SEQUENCE</scope>
</reference>
<evidence type="ECO:0008006" key="4">
    <source>
        <dbReference type="Google" id="ProtNLM"/>
    </source>
</evidence>
<dbReference type="InterPro" id="IPR005225">
    <property type="entry name" value="Small_GTP-bd"/>
</dbReference>
<accession>A0A6B2LDY8</accession>